<feature type="compositionally biased region" description="Basic and acidic residues" evidence="1">
    <location>
        <begin position="14"/>
        <end position="51"/>
    </location>
</feature>
<name>A0A6V8QM77_TRIAP</name>
<proteinExistence type="predicted"/>
<dbReference type="AlphaFoldDB" id="A0A6V8QM77"/>
<feature type="region of interest" description="Disordered" evidence="1">
    <location>
        <begin position="141"/>
        <end position="180"/>
    </location>
</feature>
<comment type="caution">
    <text evidence="2">The sequence shown here is derived from an EMBL/GenBank/DDBJ whole genome shotgun (WGS) entry which is preliminary data.</text>
</comment>
<feature type="compositionally biased region" description="Basic and acidic residues" evidence="1">
    <location>
        <begin position="65"/>
        <end position="79"/>
    </location>
</feature>
<dbReference type="OrthoDB" id="9977870at2759"/>
<dbReference type="EMBL" id="BLZH01000002">
    <property type="protein sequence ID" value="GFP53339.1"/>
    <property type="molecule type" value="Genomic_DNA"/>
</dbReference>
<protein>
    <submittedName>
        <fullName evidence="2">Uncharacterized protein</fullName>
    </submittedName>
</protein>
<gene>
    <name evidence="2" type="ORF">TASIC1_0002052300</name>
</gene>
<feature type="compositionally biased region" description="Basic and acidic residues" evidence="1">
    <location>
        <begin position="275"/>
        <end position="284"/>
    </location>
</feature>
<feature type="compositionally biased region" description="Basic residues" evidence="1">
    <location>
        <begin position="52"/>
        <end position="64"/>
    </location>
</feature>
<evidence type="ECO:0000313" key="3">
    <source>
        <dbReference type="Proteomes" id="UP000517252"/>
    </source>
</evidence>
<sequence>MPVRPRPQNYEEEMLLRRLQEQRDGDLARRMQHSDEYDREHDEEREEDHGHGRDRHRDRKRDRNRKRDRDRERERERENPFAPISAPMTPDVEEDEMDYGFPGGKYHPAEDYRRTSMPALSTTTPIAQPPQPYAGYVSEVNRARGPQRSSSMEQRLADRLSENRSGRRSTGPSPPAPVMRPHVIHQRDAATDMGIGMAMGAMGAMGRGAIPPPPAYAPVPAMPPPGMMRPNPFGGDAYYDNAYTTAPKSVHDPYYYGGMDGAEPELPSPRRRSRRSGEERERPKSSTLAGLTGYGRGAHRVSEWRNFVVPGFPEQE</sequence>
<evidence type="ECO:0000313" key="2">
    <source>
        <dbReference type="EMBL" id="GFP53339.1"/>
    </source>
</evidence>
<reference evidence="2 3" key="1">
    <citation type="submission" date="2020-07" db="EMBL/GenBank/DDBJ databases">
        <title>Trichoderma asperellum IC-1 whole genome shotgun sequence.</title>
        <authorList>
            <person name="Kanamasa S."/>
            <person name="Takahashi H."/>
        </authorList>
    </citation>
    <scope>NUCLEOTIDE SEQUENCE [LARGE SCALE GENOMIC DNA]</scope>
    <source>
        <strain evidence="2 3">IC-1</strain>
    </source>
</reference>
<evidence type="ECO:0000256" key="1">
    <source>
        <dbReference type="SAM" id="MobiDB-lite"/>
    </source>
</evidence>
<dbReference type="Proteomes" id="UP000517252">
    <property type="component" value="Unassembled WGS sequence"/>
</dbReference>
<feature type="region of interest" description="Disordered" evidence="1">
    <location>
        <begin position="1"/>
        <end position="111"/>
    </location>
</feature>
<feature type="region of interest" description="Disordered" evidence="1">
    <location>
        <begin position="250"/>
        <end position="295"/>
    </location>
</feature>
<feature type="compositionally biased region" description="Basic and acidic residues" evidence="1">
    <location>
        <begin position="155"/>
        <end position="165"/>
    </location>
</feature>
<accession>A0A6V8QM77</accession>
<organism evidence="2 3">
    <name type="scientific">Trichoderma asperellum</name>
    <name type="common">Filamentous fungus</name>
    <dbReference type="NCBI Taxonomy" id="101201"/>
    <lineage>
        <taxon>Eukaryota</taxon>
        <taxon>Fungi</taxon>
        <taxon>Dikarya</taxon>
        <taxon>Ascomycota</taxon>
        <taxon>Pezizomycotina</taxon>
        <taxon>Sordariomycetes</taxon>
        <taxon>Hypocreomycetidae</taxon>
        <taxon>Hypocreales</taxon>
        <taxon>Hypocreaceae</taxon>
        <taxon>Trichoderma</taxon>
    </lineage>
</organism>